<dbReference type="AlphaFoldDB" id="A0A382DGQ0"/>
<gene>
    <name evidence="1" type="ORF">METZ01_LOCUS190086</name>
</gene>
<protein>
    <submittedName>
        <fullName evidence="1">Uncharacterized protein</fullName>
    </submittedName>
</protein>
<organism evidence="1">
    <name type="scientific">marine metagenome</name>
    <dbReference type="NCBI Taxonomy" id="408172"/>
    <lineage>
        <taxon>unclassified sequences</taxon>
        <taxon>metagenomes</taxon>
        <taxon>ecological metagenomes</taxon>
    </lineage>
</organism>
<sequence length="22" mass="2504">MYECKDIGNAVIETAYELTKPD</sequence>
<dbReference type="EMBL" id="UINC01039162">
    <property type="protein sequence ID" value="SVB37232.1"/>
    <property type="molecule type" value="Genomic_DNA"/>
</dbReference>
<evidence type="ECO:0000313" key="1">
    <source>
        <dbReference type="EMBL" id="SVB37232.1"/>
    </source>
</evidence>
<proteinExistence type="predicted"/>
<name>A0A382DGQ0_9ZZZZ</name>
<accession>A0A382DGQ0</accession>
<reference evidence="1" key="1">
    <citation type="submission" date="2018-05" db="EMBL/GenBank/DDBJ databases">
        <authorList>
            <person name="Lanie J.A."/>
            <person name="Ng W.-L."/>
            <person name="Kazmierczak K.M."/>
            <person name="Andrzejewski T.M."/>
            <person name="Davidsen T.M."/>
            <person name="Wayne K.J."/>
            <person name="Tettelin H."/>
            <person name="Glass J.I."/>
            <person name="Rusch D."/>
            <person name="Podicherti R."/>
            <person name="Tsui H.-C.T."/>
            <person name="Winkler M.E."/>
        </authorList>
    </citation>
    <scope>NUCLEOTIDE SEQUENCE</scope>
</reference>
<feature type="non-terminal residue" evidence="1">
    <location>
        <position position="22"/>
    </location>
</feature>